<accession>A0A371P534</accession>
<evidence type="ECO:0000313" key="3">
    <source>
        <dbReference type="Proteomes" id="UP000265581"/>
    </source>
</evidence>
<reference evidence="2 3" key="1">
    <citation type="submission" date="2018-08" db="EMBL/GenBank/DDBJ databases">
        <title>Aeromicrobium sp. M2KJ-4, whole genome shotgun sequence.</title>
        <authorList>
            <person name="Tuo L."/>
        </authorList>
    </citation>
    <scope>NUCLEOTIDE SEQUENCE [LARGE SCALE GENOMIC DNA]</scope>
    <source>
        <strain evidence="2 3">M2KJ-4</strain>
    </source>
</reference>
<dbReference type="Proteomes" id="UP000265581">
    <property type="component" value="Unassembled WGS sequence"/>
</dbReference>
<dbReference type="Gene3D" id="3.40.710.10">
    <property type="entry name" value="DD-peptidase/beta-lactamase superfamily"/>
    <property type="match status" value="1"/>
</dbReference>
<keyword evidence="3" id="KW-1185">Reference proteome</keyword>
<evidence type="ECO:0000313" key="2">
    <source>
        <dbReference type="EMBL" id="REK70965.1"/>
    </source>
</evidence>
<keyword evidence="2" id="KW-0378">Hydrolase</keyword>
<gene>
    <name evidence="2" type="ORF">DX116_17985</name>
</gene>
<dbReference type="PANTHER" id="PTHR46825:SF9">
    <property type="entry name" value="BETA-LACTAMASE-RELATED DOMAIN-CONTAINING PROTEIN"/>
    <property type="match status" value="1"/>
</dbReference>
<evidence type="ECO:0000259" key="1">
    <source>
        <dbReference type="Pfam" id="PF00144"/>
    </source>
</evidence>
<organism evidence="2 3">
    <name type="scientific">Aeromicrobium endophyticum</name>
    <dbReference type="NCBI Taxonomy" id="2292704"/>
    <lineage>
        <taxon>Bacteria</taxon>
        <taxon>Bacillati</taxon>
        <taxon>Actinomycetota</taxon>
        <taxon>Actinomycetes</taxon>
        <taxon>Propionibacteriales</taxon>
        <taxon>Nocardioidaceae</taxon>
        <taxon>Aeromicrobium</taxon>
    </lineage>
</organism>
<dbReference type="PANTHER" id="PTHR46825">
    <property type="entry name" value="D-ALANYL-D-ALANINE-CARBOXYPEPTIDASE/ENDOPEPTIDASE AMPH"/>
    <property type="match status" value="1"/>
</dbReference>
<dbReference type="SUPFAM" id="SSF56601">
    <property type="entry name" value="beta-lactamase/transpeptidase-like"/>
    <property type="match status" value="1"/>
</dbReference>
<comment type="caution">
    <text evidence="2">The sequence shown here is derived from an EMBL/GenBank/DDBJ whole genome shotgun (WGS) entry which is preliminary data.</text>
</comment>
<dbReference type="RefSeq" id="WP_119705550.1">
    <property type="nucleotide sequence ID" value="NZ_JBHSOI010000002.1"/>
</dbReference>
<proteinExistence type="predicted"/>
<dbReference type="InterPro" id="IPR050491">
    <property type="entry name" value="AmpC-like"/>
</dbReference>
<protein>
    <submittedName>
        <fullName evidence="2">Serine hydrolase</fullName>
    </submittedName>
</protein>
<feature type="domain" description="Beta-lactamase-related" evidence="1">
    <location>
        <begin position="21"/>
        <end position="341"/>
    </location>
</feature>
<dbReference type="InterPro" id="IPR012338">
    <property type="entry name" value="Beta-lactam/transpept-like"/>
</dbReference>
<dbReference type="InterPro" id="IPR001466">
    <property type="entry name" value="Beta-lactam-related"/>
</dbReference>
<sequence>MTQDASTETPAHDRWQHELETAVRDLGVPGAVLGILQDGAVSTYAAGVLGLDTGVEATPDAIFQFGSIGKVWTTTLVMQLVDEGVLRLDDPIGAVLPDVRVLDPEASARVTMRQLLSHASGIDGDVFTDTGRGDDCVERYVEGLDGVGQLHAPGRSFSYCNAGFVIAGRVVEVLTGGTWDEAVRTRIVEPLGLRATVTLPEQALLHRVAIGHVPDEDGVPRQADRWMLPRSIGPAGLVSGTAEDLLVFVQMHLSGGVTASGARVLSSASVEAMSDHHNAVPEQRDDADSWGLGWMRRQWSGQTVIGHDGVTIGQQAYLRVVPSRSTAVVVLTNGGRANELADRLMRGVLGELAGVDKPPLPVPSTEPAGDVRRLVGTYERRGTRFEVSEHAGSLRLRVTQQVLSAPDRTATHDHVLEPVAPDLFVYRSPHSSWWVPVRFFSLPGGPDFLHTDLRSTPRTS</sequence>
<dbReference type="Pfam" id="PF00144">
    <property type="entry name" value="Beta-lactamase"/>
    <property type="match status" value="1"/>
</dbReference>
<dbReference type="OrthoDB" id="9809635at2"/>
<dbReference type="AlphaFoldDB" id="A0A371P534"/>
<dbReference type="GO" id="GO:0016787">
    <property type="term" value="F:hydrolase activity"/>
    <property type="evidence" value="ECO:0007669"/>
    <property type="project" value="UniProtKB-KW"/>
</dbReference>
<name>A0A371P534_9ACTN</name>
<dbReference type="EMBL" id="QUBR01000002">
    <property type="protein sequence ID" value="REK70965.1"/>
    <property type="molecule type" value="Genomic_DNA"/>
</dbReference>